<dbReference type="EMBL" id="AMQN01013884">
    <property type="status" value="NOT_ANNOTATED_CDS"/>
    <property type="molecule type" value="Genomic_DNA"/>
</dbReference>
<proteinExistence type="predicted"/>
<keyword evidence="3" id="KW-1185">Reference proteome</keyword>
<sequence>MKFHKHNAPHLIDQHFSTSLSGFIRYRPDLRTGASAQCGSREGETVTGVSGDTVAVSGVSTGLGVAEILRYKTSRSNYMAWKRGSVNHFSIIRYECYSALYDMQLVASTELVLWRCLLVRQCVIEEFLSFLQSSFDGLRDHQIQFFVGDDVGGATRSRFRHADRWEIQMTGMKVTDELVDEVETIDGRVGAEDIGNRVQEYSHVHVENFRNTKLIKKKKKRLSPRIASMSLRGLEVFTG</sequence>
<dbReference type="EMBL" id="AMQN01013885">
    <property type="status" value="NOT_ANNOTATED_CDS"/>
    <property type="molecule type" value="Genomic_DNA"/>
</dbReference>
<accession>R7TCP9</accession>
<reference evidence="2" key="3">
    <citation type="submission" date="2015-06" db="UniProtKB">
        <authorList>
            <consortium name="EnsemblMetazoa"/>
        </authorList>
    </citation>
    <scope>IDENTIFICATION</scope>
</reference>
<name>R7TCP9_CAPTE</name>
<evidence type="ECO:0000313" key="1">
    <source>
        <dbReference type="EMBL" id="ELT91277.1"/>
    </source>
</evidence>
<dbReference type="EMBL" id="KB310569">
    <property type="protein sequence ID" value="ELT91277.1"/>
    <property type="molecule type" value="Genomic_DNA"/>
</dbReference>
<protein>
    <submittedName>
        <fullName evidence="1 2">Uncharacterized protein</fullName>
    </submittedName>
</protein>
<evidence type="ECO:0000313" key="2">
    <source>
        <dbReference type="EnsemblMetazoa" id="CapteP205819"/>
    </source>
</evidence>
<dbReference type="Proteomes" id="UP000014760">
    <property type="component" value="Unassembled WGS sequence"/>
</dbReference>
<dbReference type="EnsemblMetazoa" id="CapteT205819">
    <property type="protein sequence ID" value="CapteP205819"/>
    <property type="gene ID" value="CapteG205819"/>
</dbReference>
<dbReference type="HOGENOM" id="CLU_1162115_0_0_1"/>
<evidence type="ECO:0000313" key="3">
    <source>
        <dbReference type="Proteomes" id="UP000014760"/>
    </source>
</evidence>
<reference evidence="3" key="1">
    <citation type="submission" date="2012-12" db="EMBL/GenBank/DDBJ databases">
        <authorList>
            <person name="Hellsten U."/>
            <person name="Grimwood J."/>
            <person name="Chapman J.A."/>
            <person name="Shapiro H."/>
            <person name="Aerts A."/>
            <person name="Otillar R.P."/>
            <person name="Terry A.Y."/>
            <person name="Boore J.L."/>
            <person name="Simakov O."/>
            <person name="Marletaz F."/>
            <person name="Cho S.-J."/>
            <person name="Edsinger-Gonzales E."/>
            <person name="Havlak P."/>
            <person name="Kuo D.-H."/>
            <person name="Larsson T."/>
            <person name="Lv J."/>
            <person name="Arendt D."/>
            <person name="Savage R."/>
            <person name="Osoegawa K."/>
            <person name="de Jong P."/>
            <person name="Lindberg D.R."/>
            <person name="Seaver E.C."/>
            <person name="Weisblat D.A."/>
            <person name="Putnam N.H."/>
            <person name="Grigoriev I.V."/>
            <person name="Rokhsar D.S."/>
        </authorList>
    </citation>
    <scope>NUCLEOTIDE SEQUENCE</scope>
    <source>
        <strain evidence="3">I ESC-2004</strain>
    </source>
</reference>
<gene>
    <name evidence="1" type="ORF">CAPTEDRAFT_205819</name>
</gene>
<dbReference type="AlphaFoldDB" id="R7TCP9"/>
<reference evidence="1 3" key="2">
    <citation type="journal article" date="2013" name="Nature">
        <title>Insights into bilaterian evolution from three spiralian genomes.</title>
        <authorList>
            <person name="Simakov O."/>
            <person name="Marletaz F."/>
            <person name="Cho S.J."/>
            <person name="Edsinger-Gonzales E."/>
            <person name="Havlak P."/>
            <person name="Hellsten U."/>
            <person name="Kuo D.H."/>
            <person name="Larsson T."/>
            <person name="Lv J."/>
            <person name="Arendt D."/>
            <person name="Savage R."/>
            <person name="Osoegawa K."/>
            <person name="de Jong P."/>
            <person name="Grimwood J."/>
            <person name="Chapman J.A."/>
            <person name="Shapiro H."/>
            <person name="Aerts A."/>
            <person name="Otillar R.P."/>
            <person name="Terry A.Y."/>
            <person name="Boore J.L."/>
            <person name="Grigoriev I.V."/>
            <person name="Lindberg D.R."/>
            <person name="Seaver E.C."/>
            <person name="Weisblat D.A."/>
            <person name="Putnam N.H."/>
            <person name="Rokhsar D.S."/>
        </authorList>
    </citation>
    <scope>NUCLEOTIDE SEQUENCE</scope>
    <source>
        <strain evidence="1 3">I ESC-2004</strain>
    </source>
</reference>
<organism evidence="1">
    <name type="scientific">Capitella teleta</name>
    <name type="common">Polychaete worm</name>
    <dbReference type="NCBI Taxonomy" id="283909"/>
    <lineage>
        <taxon>Eukaryota</taxon>
        <taxon>Metazoa</taxon>
        <taxon>Spiralia</taxon>
        <taxon>Lophotrochozoa</taxon>
        <taxon>Annelida</taxon>
        <taxon>Polychaeta</taxon>
        <taxon>Sedentaria</taxon>
        <taxon>Scolecida</taxon>
        <taxon>Capitellidae</taxon>
        <taxon>Capitella</taxon>
    </lineage>
</organism>